<accession>A0A934UJE7</accession>
<name>A0A934UJE7_9FLAO</name>
<evidence type="ECO:0000313" key="3">
    <source>
        <dbReference type="Proteomes" id="UP000609172"/>
    </source>
</evidence>
<evidence type="ECO:0000256" key="1">
    <source>
        <dbReference type="SAM" id="Phobius"/>
    </source>
</evidence>
<comment type="caution">
    <text evidence="2">The sequence shown here is derived from an EMBL/GenBank/DDBJ whole genome shotgun (WGS) entry which is preliminary data.</text>
</comment>
<evidence type="ECO:0000313" key="2">
    <source>
        <dbReference type="EMBL" id="MBK0369812.1"/>
    </source>
</evidence>
<feature type="transmembrane region" description="Helical" evidence="1">
    <location>
        <begin position="32"/>
        <end position="50"/>
    </location>
</feature>
<keyword evidence="1" id="KW-0472">Membrane</keyword>
<dbReference type="Proteomes" id="UP000609172">
    <property type="component" value="Unassembled WGS sequence"/>
</dbReference>
<keyword evidence="3" id="KW-1185">Reference proteome</keyword>
<keyword evidence="1" id="KW-1133">Transmembrane helix</keyword>
<feature type="transmembrane region" description="Helical" evidence="1">
    <location>
        <begin position="57"/>
        <end position="76"/>
    </location>
</feature>
<organism evidence="2 3">
    <name type="scientific">Flavobacterium agrisoli</name>
    <dbReference type="NCBI Taxonomy" id="2793066"/>
    <lineage>
        <taxon>Bacteria</taxon>
        <taxon>Pseudomonadati</taxon>
        <taxon>Bacteroidota</taxon>
        <taxon>Flavobacteriia</taxon>
        <taxon>Flavobacteriales</taxon>
        <taxon>Flavobacteriaceae</taxon>
        <taxon>Flavobacterium</taxon>
    </lineage>
</organism>
<protein>
    <submittedName>
        <fullName evidence="2">Uncharacterized protein</fullName>
    </submittedName>
</protein>
<proteinExistence type="predicted"/>
<gene>
    <name evidence="2" type="ORF">I5M07_08170</name>
</gene>
<dbReference type="RefSeq" id="WP_200105724.1">
    <property type="nucleotide sequence ID" value="NZ_JAEHFV010000002.1"/>
</dbReference>
<sequence>MRNLNLLAFLLQTALISYHVWTVIIAFSHGFWSGIITLFLPVLSEIYWIFKMFGENNLYAILGIISFPAAVFLSGLKGNN</sequence>
<dbReference type="AlphaFoldDB" id="A0A934UJE7"/>
<reference evidence="2" key="1">
    <citation type="submission" date="2020-12" db="EMBL/GenBank/DDBJ databases">
        <title>Bacterial novel species Flavobacterium sp. SE-1-e isolated from soil.</title>
        <authorList>
            <person name="Jung H.-Y."/>
        </authorList>
    </citation>
    <scope>NUCLEOTIDE SEQUENCE</scope>
    <source>
        <strain evidence="2">SE-1-e</strain>
    </source>
</reference>
<keyword evidence="1" id="KW-0812">Transmembrane</keyword>
<dbReference type="EMBL" id="JAEHFV010000002">
    <property type="protein sequence ID" value="MBK0369812.1"/>
    <property type="molecule type" value="Genomic_DNA"/>
</dbReference>